<dbReference type="AlphaFoldDB" id="A0A1B7MLC1"/>
<reference evidence="2 3" key="1">
    <citation type="submission" date="2016-06" db="EMBL/GenBank/DDBJ databases">
        <title>Comparative genomics of the ectomycorrhizal sister species Rhizopogon vinicolor and Rhizopogon vesiculosus (Basidiomycota: Boletales) reveals a divergence of the mating type B locus.</title>
        <authorList>
            <consortium name="DOE Joint Genome Institute"/>
            <person name="Mujic A.B."/>
            <person name="Kuo A."/>
            <person name="Tritt A."/>
            <person name="Lipzen A."/>
            <person name="Chen C."/>
            <person name="Johnson J."/>
            <person name="Sharma A."/>
            <person name="Barry K."/>
            <person name="Grigoriev I.V."/>
            <person name="Spatafora J.W."/>
        </authorList>
    </citation>
    <scope>NUCLEOTIDE SEQUENCE [LARGE SCALE GENOMIC DNA]</scope>
    <source>
        <strain evidence="2 3">AM-OR11-026</strain>
    </source>
</reference>
<dbReference type="STRING" id="1314800.A0A1B7MLC1"/>
<dbReference type="InterPro" id="IPR046541">
    <property type="entry name" value="DUF6606"/>
</dbReference>
<accession>A0A1B7MLC1</accession>
<organism evidence="2 3">
    <name type="scientific">Rhizopogon vinicolor AM-OR11-026</name>
    <dbReference type="NCBI Taxonomy" id="1314800"/>
    <lineage>
        <taxon>Eukaryota</taxon>
        <taxon>Fungi</taxon>
        <taxon>Dikarya</taxon>
        <taxon>Basidiomycota</taxon>
        <taxon>Agaricomycotina</taxon>
        <taxon>Agaricomycetes</taxon>
        <taxon>Agaricomycetidae</taxon>
        <taxon>Boletales</taxon>
        <taxon>Suillineae</taxon>
        <taxon>Rhizopogonaceae</taxon>
        <taxon>Rhizopogon</taxon>
    </lineage>
</organism>
<protein>
    <recommendedName>
        <fullName evidence="1">DUF6606 domain-containing protein</fullName>
    </recommendedName>
</protein>
<dbReference type="Proteomes" id="UP000092154">
    <property type="component" value="Unassembled WGS sequence"/>
</dbReference>
<name>A0A1B7MLC1_9AGAM</name>
<keyword evidence="3" id="KW-1185">Reference proteome</keyword>
<evidence type="ECO:0000313" key="3">
    <source>
        <dbReference type="Proteomes" id="UP000092154"/>
    </source>
</evidence>
<dbReference type="EMBL" id="KV448778">
    <property type="protein sequence ID" value="OAX33386.1"/>
    <property type="molecule type" value="Genomic_DNA"/>
</dbReference>
<dbReference type="InParanoid" id="A0A1B7MLC1"/>
<feature type="domain" description="DUF6606" evidence="1">
    <location>
        <begin position="17"/>
        <end position="279"/>
    </location>
</feature>
<dbReference type="OrthoDB" id="3182339at2759"/>
<evidence type="ECO:0000313" key="2">
    <source>
        <dbReference type="EMBL" id="OAX33386.1"/>
    </source>
</evidence>
<feature type="non-terminal residue" evidence="2">
    <location>
        <position position="953"/>
    </location>
</feature>
<proteinExistence type="predicted"/>
<sequence>MSVSSSDSEEMPVLEYIITHIFFPIKLPQHDDYAATSDRALLDAVLGSARNFASRLPHDDEERWGSLLKMLKNLGVATTSTSLTKVIESQIRSMKAGDILAYLIRAQNAAVVLRRLDAETIFESFEVSPPAPAVMEAEGKLLCSYPGPAIIVPNTVVDNPTFPPELANFLACMNHDVLDSAATTTKAHSTVLEGRDTAHPRYVTELLTGLLRAFGEPANIPRIRKRIGDDVVWLEAKLPWRRSSLWLVIKVVLQTSLERTSLGRKGYKSFMASLMADLVHKALEEDLSSDLLYFMSSKIARRLVKLQPEVGLYKVYLHAVCSSHVPDPLTKRTGVAEAMVLLQFVACYSFMKLDPFDSELLTQIGSLTVDRIWYPAHKRNMQQIHWQHGLSSYVQSCAFYHAARNIVQYAKKLQVLSEAPVEVCPDFPACEESLLSRVSQRTIVLYSRDVVDSFYPIQSSSTEYAARDLVRYSDDEQRAFECASMVRDWSIMLEPCQSLYKVFLKWKQVPGENTHDVSLRYDKEWLKPNLDERWMSVYELCRGTDQDTHTFEFAFTLSAMTYSSPEHMELAVTMFAFAAIPDFRAIRSPGYDIYDLSFGLKPSERDLYRLISSSTTFKNSPEASFPQRSHEGYYELDTRRRNEFQSECLREQTAAVNILLKWSPWDSDPRLERALDVLNGFRYNKSNLTAKLDNLYTNCYRSHRLKRHLDVVQNVLDKARRTFTPSVKQTYAFTPRNSSVVSVTTIVPTEYLFRKHPPVIALLSEPLKQCHDSDKFSRGGVDPTPLRDVISTFSQCRSDQFGRQYSAHLEESRRHLEHERNALLSLEEHLAPCGLTEESSFNSGQWSCIIVTFLLGLLASTSKTPLCDAWKAPLTNFALILLRLQRLRRLLKLAADGDHEEFLKELENDGYQRVDNTQGYVDWLLIQAENRFIIRHMQASVAIETISPSSGNN</sequence>
<evidence type="ECO:0000259" key="1">
    <source>
        <dbReference type="Pfam" id="PF20255"/>
    </source>
</evidence>
<dbReference type="Pfam" id="PF20255">
    <property type="entry name" value="DUF6606"/>
    <property type="match status" value="1"/>
</dbReference>
<gene>
    <name evidence="2" type="ORF">K503DRAFT_859818</name>
</gene>